<proteinExistence type="predicted"/>
<organism evidence="2 3">
    <name type="scientific">candidate division WWE3 bacterium</name>
    <dbReference type="NCBI Taxonomy" id="2053526"/>
    <lineage>
        <taxon>Bacteria</taxon>
        <taxon>Katanobacteria</taxon>
    </lineage>
</organism>
<dbReference type="GO" id="GO:0016625">
    <property type="term" value="F:oxidoreductase activity, acting on the aldehyde or oxo group of donors, iron-sulfur protein as acceptor"/>
    <property type="evidence" value="ECO:0007669"/>
    <property type="project" value="InterPro"/>
</dbReference>
<dbReference type="AlphaFoldDB" id="A0A7X9HSK5"/>
<dbReference type="Proteomes" id="UP000590542">
    <property type="component" value="Unassembled WGS sequence"/>
</dbReference>
<evidence type="ECO:0000313" key="2">
    <source>
        <dbReference type="EMBL" id="NMB91758.1"/>
    </source>
</evidence>
<dbReference type="GO" id="GO:0051536">
    <property type="term" value="F:iron-sulfur cluster binding"/>
    <property type="evidence" value="ECO:0007669"/>
    <property type="project" value="InterPro"/>
</dbReference>
<dbReference type="EMBL" id="JAAZNV010000009">
    <property type="protein sequence ID" value="NMB91758.1"/>
    <property type="molecule type" value="Genomic_DNA"/>
</dbReference>
<dbReference type="SMART" id="SM00790">
    <property type="entry name" value="AFOR_N"/>
    <property type="match status" value="1"/>
</dbReference>
<comment type="caution">
    <text evidence="2">The sequence shown here is derived from an EMBL/GenBank/DDBJ whole genome shotgun (WGS) entry which is preliminary data.</text>
</comment>
<dbReference type="PANTHER" id="PTHR30038:SF0">
    <property type="entry name" value="TUNGSTEN-CONTAINING ALDEHYDE FERREDOXIN OXIDOREDUCTASE"/>
    <property type="match status" value="1"/>
</dbReference>
<reference evidence="2 3" key="1">
    <citation type="journal article" date="2020" name="Biotechnol. Biofuels">
        <title>New insights from the biogas microbiome by comprehensive genome-resolved metagenomics of nearly 1600 species originating from multiple anaerobic digesters.</title>
        <authorList>
            <person name="Campanaro S."/>
            <person name="Treu L."/>
            <person name="Rodriguez-R L.M."/>
            <person name="Kovalovszki A."/>
            <person name="Ziels R.M."/>
            <person name="Maus I."/>
            <person name="Zhu X."/>
            <person name="Kougias P.G."/>
            <person name="Basile A."/>
            <person name="Luo G."/>
            <person name="Schluter A."/>
            <person name="Konstantinidis K.T."/>
            <person name="Angelidaki I."/>
        </authorList>
    </citation>
    <scope>NUCLEOTIDE SEQUENCE [LARGE SCALE GENOMIC DNA]</scope>
    <source>
        <strain evidence="2">AS27yjCOA_202</strain>
    </source>
</reference>
<evidence type="ECO:0000259" key="1">
    <source>
        <dbReference type="SMART" id="SM00790"/>
    </source>
</evidence>
<dbReference type="Pfam" id="PF02730">
    <property type="entry name" value="AFOR_N"/>
    <property type="match status" value="1"/>
</dbReference>
<dbReference type="SUPFAM" id="SSF56228">
    <property type="entry name" value="Aldehyde ferredoxin oxidoreductase, N-terminal domain"/>
    <property type="match status" value="1"/>
</dbReference>
<name>A0A7X9HSK5_UNCKA</name>
<sequence>MIDFLAKKVLTIDLNKKEADLKSFADLNKYLGGVALGIKLHEMYSDLNPVVLAIGPLNGFFPFASKTAVVLNDGGVIEDIYIGGSLSLRMRFAGVDAIAIFGRSDQPTVLDICNAKVDFLGEETSTDSLGLPGKRSAINFENNKILLDDYFTTPESFLEKIFTEKNIKGVVITGTEIDKPLNFDEYEKLYNEILSKKDELRVDMGIYPSCSNCPMGCGKSKIGEIGGNVLINSLVACQFADKIYTDIGVVFSCLNTLGYSYTHEDIENLPKLIEETIRRIS</sequence>
<dbReference type="InterPro" id="IPR036503">
    <property type="entry name" value="Ald_Fedxn_OxRdtase_N_sf"/>
</dbReference>
<protein>
    <recommendedName>
        <fullName evidence="1">Aldehyde ferredoxin oxidoreductase N-terminal domain-containing protein</fullName>
    </recommendedName>
</protein>
<feature type="domain" description="Aldehyde ferredoxin oxidoreductase N-terminal" evidence="1">
    <location>
        <begin position="5"/>
        <end position="176"/>
    </location>
</feature>
<dbReference type="InterPro" id="IPR013983">
    <property type="entry name" value="Ald_Fedxn_OxRdtase_N"/>
</dbReference>
<evidence type="ECO:0000313" key="3">
    <source>
        <dbReference type="Proteomes" id="UP000590542"/>
    </source>
</evidence>
<accession>A0A7X9HSK5</accession>
<dbReference type="InterPro" id="IPR051919">
    <property type="entry name" value="W-dependent_AOR"/>
</dbReference>
<dbReference type="Gene3D" id="3.60.9.10">
    <property type="entry name" value="Aldehyde ferredoxin oxidoreductase, N-terminal domain"/>
    <property type="match status" value="1"/>
</dbReference>
<gene>
    <name evidence="2" type="ORF">GYA37_02835</name>
</gene>
<dbReference type="PANTHER" id="PTHR30038">
    <property type="entry name" value="ALDEHYDE FERREDOXIN OXIDOREDUCTASE"/>
    <property type="match status" value="1"/>
</dbReference>